<proteinExistence type="predicted"/>
<reference evidence="1" key="1">
    <citation type="submission" date="2019-01" db="EMBL/GenBank/DDBJ databases">
        <title>Draft genome sequences of three monokaryotic isolates of the white-rot basidiomycete fungus Dichomitus squalens.</title>
        <authorList>
            <consortium name="DOE Joint Genome Institute"/>
            <person name="Lopez S.C."/>
            <person name="Andreopoulos B."/>
            <person name="Pangilinan J."/>
            <person name="Lipzen A."/>
            <person name="Riley R."/>
            <person name="Ahrendt S."/>
            <person name="Ng V."/>
            <person name="Barry K."/>
            <person name="Daum C."/>
            <person name="Grigoriev I.V."/>
            <person name="Hilden K.S."/>
            <person name="Makela M.R."/>
            <person name="de Vries R.P."/>
        </authorList>
    </citation>
    <scope>NUCLEOTIDE SEQUENCE [LARGE SCALE GENOMIC DNA]</scope>
    <source>
        <strain evidence="1">OM18370.1</strain>
    </source>
</reference>
<dbReference type="EMBL" id="ML143514">
    <property type="protein sequence ID" value="TBU23135.1"/>
    <property type="molecule type" value="Genomic_DNA"/>
</dbReference>
<sequence>MPSAVPRGQPQTDPNRRVYPNLEEHLSIKTSCFAHYHDVHHDDLPAKLKECSEYLAKWPADKVLNMWRAGEPEAVLETAVRYMSGCTTFKVNPEGALFMLDAFYDPEYNKRDYVGDVASQSAMARAHSCAAHAHYQKFKASDEERLSYTADERHYRRRQTLEVGYGQPAHTSLGFALHHASESARLGHVSAIVLRVGFTAREIGESLGVDLTEMTKRAKKHRPLWRAVEDRLDELHAEARQALQSAERDPSEYICSAEGCSTWSASRASLRLCSGKCPQDLKPRYCSKQCQVKVRLHPLRAQLPFDNDNHDFG</sequence>
<accession>A0A4Q9M7Z1</accession>
<evidence type="ECO:0000313" key="1">
    <source>
        <dbReference type="EMBL" id="TBU23135.1"/>
    </source>
</evidence>
<evidence type="ECO:0008006" key="2">
    <source>
        <dbReference type="Google" id="ProtNLM"/>
    </source>
</evidence>
<organism evidence="1">
    <name type="scientific">Dichomitus squalens</name>
    <dbReference type="NCBI Taxonomy" id="114155"/>
    <lineage>
        <taxon>Eukaryota</taxon>
        <taxon>Fungi</taxon>
        <taxon>Dikarya</taxon>
        <taxon>Basidiomycota</taxon>
        <taxon>Agaricomycotina</taxon>
        <taxon>Agaricomycetes</taxon>
        <taxon>Polyporales</taxon>
        <taxon>Polyporaceae</taxon>
        <taxon>Dichomitus</taxon>
    </lineage>
</organism>
<name>A0A4Q9M7Z1_9APHY</name>
<dbReference type="OrthoDB" id="432970at2759"/>
<protein>
    <recommendedName>
        <fullName evidence="2">MYND-type domain-containing protein</fullName>
    </recommendedName>
</protein>
<gene>
    <name evidence="1" type="ORF">BD311DRAFT_731889</name>
</gene>
<dbReference type="AlphaFoldDB" id="A0A4Q9M7Z1"/>
<dbReference type="Proteomes" id="UP000292957">
    <property type="component" value="Unassembled WGS sequence"/>
</dbReference>